<keyword evidence="9" id="KW-0548">Nucleotidyltransferase</keyword>
<dbReference type="Pfam" id="PF00483">
    <property type="entry name" value="NTP_transferase"/>
    <property type="match status" value="1"/>
</dbReference>
<dbReference type="EMBL" id="SHMP01000005">
    <property type="protein sequence ID" value="RZV08699.1"/>
    <property type="molecule type" value="Genomic_DNA"/>
</dbReference>
<feature type="domain" description="Nucleotidyl transferase" evidence="15">
    <location>
        <begin position="178"/>
        <end position="400"/>
    </location>
</feature>
<dbReference type="EC" id="2.3.1.157" evidence="5"/>
<dbReference type="AlphaFoldDB" id="A0A482Y4Q1"/>
<dbReference type="CDD" id="cd05636">
    <property type="entry name" value="LbH_G1P_TT_C_like"/>
    <property type="match status" value="1"/>
</dbReference>
<evidence type="ECO:0000256" key="4">
    <source>
        <dbReference type="ARBA" id="ARBA00007947"/>
    </source>
</evidence>
<comment type="pathway">
    <text evidence="1">Nucleotide-sugar biosynthesis; UDP-N-acetyl-alpha-D-glucosamine biosynthesis; N-acetyl-alpha-D-glucosamine 1-phosphate from alpha-D-glucosamine 6-phosphate (route II): step 2/2.</text>
</comment>
<evidence type="ECO:0000256" key="12">
    <source>
        <dbReference type="ARBA" id="ARBA00048247"/>
    </source>
</evidence>
<dbReference type="InterPro" id="IPR023915">
    <property type="entry name" value="Bifunctiontional_GlmU_arc-type"/>
</dbReference>
<comment type="similarity">
    <text evidence="4">In the N-terminal section; belongs to the N-acetylglucosamine-1-phosphate uridyltransferase family.</text>
</comment>
<evidence type="ECO:0000256" key="1">
    <source>
        <dbReference type="ARBA" id="ARBA00005166"/>
    </source>
</evidence>
<feature type="domain" description="Mannose-1-phosphate guanyltransferase C-terminal" evidence="16">
    <location>
        <begin position="438"/>
        <end position="530"/>
    </location>
</feature>
<dbReference type="InterPro" id="IPR011004">
    <property type="entry name" value="Trimer_LpxA-like_sf"/>
</dbReference>
<evidence type="ECO:0000256" key="13">
    <source>
        <dbReference type="ARBA" id="ARBA00048493"/>
    </source>
</evidence>
<evidence type="ECO:0000256" key="14">
    <source>
        <dbReference type="SAM" id="MobiDB-lite"/>
    </source>
</evidence>
<feature type="region of interest" description="Disordered" evidence="14">
    <location>
        <begin position="549"/>
        <end position="572"/>
    </location>
</feature>
<evidence type="ECO:0000256" key="8">
    <source>
        <dbReference type="ARBA" id="ARBA00022679"/>
    </source>
</evidence>
<gene>
    <name evidence="17" type="ORF">BDK88_2773</name>
</gene>
<evidence type="ECO:0000256" key="11">
    <source>
        <dbReference type="ARBA" id="ARBA00023315"/>
    </source>
</evidence>
<sequence>MDRSGGYGLHCLEEKQDLSEAEFLVDQFGYRTALFRLELSGRANYTKRNLIEKWFHTFKMRIDCFHNTWVGRVNRVPVRSLNSSCITTTVRDHIKFSTERRRLRWCRTRPYLLYDLPMQPRPSCGCGNYLHQSVRLTRASRGDPRSDPPSYQRTGPLSVPTGKRTAYPTIHGRGQYMKAVVLAAGQGTRMRPLSESIPKPMLPVADRPLAAHTVDAAIDAGATEVVLVIGYEAETVREYFGPEYRGVPISYAIQEEQAGTADAVNAARDHLEGPFAVLNGDNLYDPAAIDRLFDACPAICAIEVADPSNYGVLSTEPGQDGSVTGIVEKPADPPTNLANAGAYAFPAKAREWLEVPESERGEREITDVVAQVIDEYDVTPVTLERWLDVGRPWELLEANEWKLADLERRVDGDVSEDATLEGAVVVEEGATVEPGVVIEGPALIREGAEVGPNAYVRGATLIEADAEVGHAVEIKNSVISRGTSVSHLSYVGDSVLGRNVNFGAGTNVANLRHDDDDIRFTVKGERVSTDRRKFGVVAGDGAKTGINTSLTPGLKLTTGATTMPGETVERDR</sequence>
<dbReference type="SUPFAM" id="SSF53448">
    <property type="entry name" value="Nucleotide-diphospho-sugar transferases"/>
    <property type="match status" value="1"/>
</dbReference>
<dbReference type="Gene3D" id="2.160.10.10">
    <property type="entry name" value="Hexapeptide repeat proteins"/>
    <property type="match status" value="1"/>
</dbReference>
<dbReference type="InterPro" id="IPR005835">
    <property type="entry name" value="NTP_transferase_dom"/>
</dbReference>
<evidence type="ECO:0000256" key="2">
    <source>
        <dbReference type="ARBA" id="ARBA00005208"/>
    </source>
</evidence>
<feature type="region of interest" description="Disordered" evidence="14">
    <location>
        <begin position="139"/>
        <end position="163"/>
    </location>
</feature>
<keyword evidence="8 17" id="KW-0808">Transferase</keyword>
<keyword evidence="10" id="KW-0511">Multifunctional enzyme</keyword>
<dbReference type="SUPFAM" id="SSF51161">
    <property type="entry name" value="Trimeric LpxA-like enzymes"/>
    <property type="match status" value="1"/>
</dbReference>
<evidence type="ECO:0000313" key="17">
    <source>
        <dbReference type="EMBL" id="RZV08699.1"/>
    </source>
</evidence>
<dbReference type="InterPro" id="IPR029044">
    <property type="entry name" value="Nucleotide-diphossugar_trans"/>
</dbReference>
<evidence type="ECO:0000256" key="7">
    <source>
        <dbReference type="ARBA" id="ARBA00013414"/>
    </source>
</evidence>
<protein>
    <recommendedName>
        <fullName evidence="7">Bifunctional protein GlmU</fullName>
        <ecNumber evidence="5">2.3.1.157</ecNumber>
        <ecNumber evidence="6">2.7.7.23</ecNumber>
    </recommendedName>
</protein>
<proteinExistence type="inferred from homology"/>
<evidence type="ECO:0000259" key="15">
    <source>
        <dbReference type="Pfam" id="PF00483"/>
    </source>
</evidence>
<dbReference type="EC" id="2.7.7.23" evidence="6"/>
<evidence type="ECO:0000256" key="10">
    <source>
        <dbReference type="ARBA" id="ARBA00023268"/>
    </source>
</evidence>
<name>A0A482Y4Q1_9EURY</name>
<dbReference type="Proteomes" id="UP000291097">
    <property type="component" value="Unassembled WGS sequence"/>
</dbReference>
<dbReference type="InterPro" id="IPR050065">
    <property type="entry name" value="GlmU-like"/>
</dbReference>
<organism evidence="17 18">
    <name type="scientific">Natrinema hispanicum</name>
    <dbReference type="NCBI Taxonomy" id="392421"/>
    <lineage>
        <taxon>Archaea</taxon>
        <taxon>Methanobacteriati</taxon>
        <taxon>Methanobacteriota</taxon>
        <taxon>Stenosarchaea group</taxon>
        <taxon>Halobacteria</taxon>
        <taxon>Halobacteriales</taxon>
        <taxon>Natrialbaceae</taxon>
        <taxon>Natrinema</taxon>
    </lineage>
</organism>
<comment type="caution">
    <text evidence="17">The sequence shown here is derived from an EMBL/GenBank/DDBJ whole genome shotgun (WGS) entry which is preliminary data.</text>
</comment>
<dbReference type="PANTHER" id="PTHR43584">
    <property type="entry name" value="NUCLEOTIDYL TRANSFERASE"/>
    <property type="match status" value="1"/>
</dbReference>
<keyword evidence="11" id="KW-0012">Acyltransferase</keyword>
<evidence type="ECO:0000256" key="3">
    <source>
        <dbReference type="ARBA" id="ARBA00007707"/>
    </source>
</evidence>
<evidence type="ECO:0000256" key="6">
    <source>
        <dbReference type="ARBA" id="ARBA00012457"/>
    </source>
</evidence>
<evidence type="ECO:0000259" key="16">
    <source>
        <dbReference type="Pfam" id="PF25087"/>
    </source>
</evidence>
<accession>A0A482Y4Q1</accession>
<evidence type="ECO:0000256" key="5">
    <source>
        <dbReference type="ARBA" id="ARBA00012225"/>
    </source>
</evidence>
<dbReference type="Pfam" id="PF25087">
    <property type="entry name" value="GMPPB_C"/>
    <property type="match status" value="1"/>
</dbReference>
<evidence type="ECO:0000256" key="9">
    <source>
        <dbReference type="ARBA" id="ARBA00022695"/>
    </source>
</evidence>
<evidence type="ECO:0000313" key="18">
    <source>
        <dbReference type="Proteomes" id="UP000291097"/>
    </source>
</evidence>
<dbReference type="PANTHER" id="PTHR43584:SF8">
    <property type="entry name" value="N-ACETYLMURAMATE ALPHA-1-PHOSPHATE URIDYLYLTRANSFERASE"/>
    <property type="match status" value="1"/>
</dbReference>
<dbReference type="InterPro" id="IPR056729">
    <property type="entry name" value="GMPPB_C"/>
</dbReference>
<comment type="catalytic activity">
    <reaction evidence="12">
        <text>alpha-D-glucosamine 1-phosphate + acetyl-CoA = N-acetyl-alpha-D-glucosamine 1-phosphate + CoA + H(+)</text>
        <dbReference type="Rhea" id="RHEA:13725"/>
        <dbReference type="ChEBI" id="CHEBI:15378"/>
        <dbReference type="ChEBI" id="CHEBI:57287"/>
        <dbReference type="ChEBI" id="CHEBI:57288"/>
        <dbReference type="ChEBI" id="CHEBI:57776"/>
        <dbReference type="ChEBI" id="CHEBI:58516"/>
        <dbReference type="EC" id="2.3.1.157"/>
    </reaction>
</comment>
<comment type="similarity">
    <text evidence="3">In the C-terminal section; belongs to the transferase hexapeptide repeat family.</text>
</comment>
<dbReference type="GO" id="GO:0019134">
    <property type="term" value="F:glucosamine-1-phosphate N-acetyltransferase activity"/>
    <property type="evidence" value="ECO:0007669"/>
    <property type="project" value="UniProtKB-EC"/>
</dbReference>
<dbReference type="NCBIfam" id="TIGR03992">
    <property type="entry name" value="Arch_glmU"/>
    <property type="match status" value="1"/>
</dbReference>
<dbReference type="GO" id="GO:0003977">
    <property type="term" value="F:UDP-N-acetylglucosamine diphosphorylase activity"/>
    <property type="evidence" value="ECO:0007669"/>
    <property type="project" value="UniProtKB-EC"/>
</dbReference>
<comment type="pathway">
    <text evidence="2">Nucleotide-sugar biosynthesis; UDP-N-acetyl-alpha-D-glucosamine biosynthesis; UDP-N-acetyl-alpha-D-glucosamine from N-acetyl-alpha-D-glucosamine 1-phosphate: step 1/1.</text>
</comment>
<dbReference type="Gene3D" id="3.90.550.10">
    <property type="entry name" value="Spore Coat Polysaccharide Biosynthesis Protein SpsA, Chain A"/>
    <property type="match status" value="1"/>
</dbReference>
<dbReference type="CDD" id="cd04181">
    <property type="entry name" value="NTP_transferase"/>
    <property type="match status" value="1"/>
</dbReference>
<reference evidence="17 18" key="1">
    <citation type="submission" date="2019-02" db="EMBL/GenBank/DDBJ databases">
        <title>Genomic Encyclopedia of Archaeal and Bacterial Type Strains, Phase II (KMG-II): from individual species to whole genera.</title>
        <authorList>
            <person name="Goeker M."/>
        </authorList>
    </citation>
    <scope>NUCLEOTIDE SEQUENCE [LARGE SCALE GENOMIC DNA]</scope>
    <source>
        <strain evidence="17 18">DSM 18328</strain>
    </source>
</reference>
<comment type="catalytic activity">
    <reaction evidence="13">
        <text>N-acetyl-alpha-D-glucosamine 1-phosphate + UTP + H(+) = UDP-N-acetyl-alpha-D-glucosamine + diphosphate</text>
        <dbReference type="Rhea" id="RHEA:13509"/>
        <dbReference type="ChEBI" id="CHEBI:15378"/>
        <dbReference type="ChEBI" id="CHEBI:33019"/>
        <dbReference type="ChEBI" id="CHEBI:46398"/>
        <dbReference type="ChEBI" id="CHEBI:57705"/>
        <dbReference type="ChEBI" id="CHEBI:57776"/>
        <dbReference type="EC" id="2.7.7.23"/>
    </reaction>
</comment>